<feature type="domain" description="Cysteine-rich interdomain region 1 gamma" evidence="6">
    <location>
        <begin position="1913"/>
        <end position="1964"/>
    </location>
</feature>
<dbReference type="Gene3D" id="1.20.1310.20">
    <property type="entry name" value="Duffy-antigen binding domain"/>
    <property type="match status" value="3"/>
</dbReference>
<dbReference type="Gene3D" id="1.10.1900.40">
    <property type="entry name" value="Acidic terminal segments, variant surface antigen of PfEMP1"/>
    <property type="match status" value="2"/>
</dbReference>
<dbReference type="Gene3D" id="1.20.58.830">
    <property type="match status" value="4"/>
</dbReference>
<dbReference type="Gene3D" id="1.20.58.1930">
    <property type="match status" value="1"/>
</dbReference>
<feature type="compositionally biased region" description="Basic and acidic residues" evidence="2">
    <location>
        <begin position="1256"/>
        <end position="1277"/>
    </location>
</feature>
<feature type="domain" description="Duffy-binding-like" evidence="3">
    <location>
        <begin position="1981"/>
        <end position="2115"/>
    </location>
</feature>
<evidence type="ECO:0000313" key="8">
    <source>
        <dbReference type="EMBL" id="SOV77751.1"/>
    </source>
</evidence>
<dbReference type="SUPFAM" id="SSF140924">
    <property type="entry name" value="Duffy binding domain-like"/>
    <property type="match status" value="5"/>
</dbReference>
<feature type="coiled-coil region" evidence="1">
    <location>
        <begin position="208"/>
        <end position="235"/>
    </location>
</feature>
<dbReference type="InterPro" id="IPR029211">
    <property type="entry name" value="PfEMP1_ATS"/>
</dbReference>
<dbReference type="InterPro" id="IPR054595">
    <property type="entry name" value="DBL_C"/>
</dbReference>
<feature type="domain" description="Plasmodium falciparum erythrocyte membrane protein 1 acidic terminal segment" evidence="5">
    <location>
        <begin position="2267"/>
        <end position="2731"/>
    </location>
</feature>
<dbReference type="Proteomes" id="UP000240500">
    <property type="component" value="Chromosome 7"/>
</dbReference>
<evidence type="ECO:0000259" key="5">
    <source>
        <dbReference type="Pfam" id="PF15445"/>
    </source>
</evidence>
<feature type="compositionally biased region" description="Low complexity" evidence="2">
    <location>
        <begin position="2200"/>
        <end position="2210"/>
    </location>
</feature>
<feature type="domain" description="Duffy-binding-like" evidence="7">
    <location>
        <begin position="1718"/>
        <end position="1868"/>
    </location>
</feature>
<dbReference type="InterPro" id="IPR044932">
    <property type="entry name" value="PfEMP1_ATS_sf"/>
</dbReference>
<dbReference type="VEuPathDB" id="PlasmoDB:PRCDC_0036100"/>
<evidence type="ECO:0000259" key="6">
    <source>
        <dbReference type="Pfam" id="PF18562"/>
    </source>
</evidence>
<dbReference type="Pfam" id="PF05424">
    <property type="entry name" value="Duffy_binding"/>
    <property type="match status" value="3"/>
</dbReference>
<feature type="compositionally biased region" description="Basic and acidic residues" evidence="2">
    <location>
        <begin position="2217"/>
        <end position="2234"/>
    </location>
</feature>
<feature type="region of interest" description="Disordered" evidence="2">
    <location>
        <begin position="1356"/>
        <end position="1411"/>
    </location>
</feature>
<dbReference type="InterPro" id="IPR008602">
    <property type="entry name" value="Duffy-antigen-binding"/>
</dbReference>
<dbReference type="GO" id="GO:0016020">
    <property type="term" value="C:membrane"/>
    <property type="evidence" value="ECO:0007669"/>
    <property type="project" value="InterPro"/>
</dbReference>
<reference evidence="8 9" key="1">
    <citation type="submission" date="2016-09" db="EMBL/GenBank/DDBJ databases">
        <authorList>
            <consortium name="Pathogen Informatics"/>
        </authorList>
    </citation>
    <scope>NUCLEOTIDE SEQUENCE [LARGE SCALE GENOMIC DNA]</scope>
</reference>
<dbReference type="InterPro" id="IPR041480">
    <property type="entry name" value="CIDR1_gamma"/>
</dbReference>
<dbReference type="FunFam" id="1.10.1900.40:FF:000001">
    <property type="entry name" value="Erythrocyte membrane protein 1"/>
    <property type="match status" value="1"/>
</dbReference>
<feature type="compositionally biased region" description="Low complexity" evidence="2">
    <location>
        <begin position="1446"/>
        <end position="1474"/>
    </location>
</feature>
<feature type="compositionally biased region" description="Basic and acidic residues" evidence="2">
    <location>
        <begin position="1374"/>
        <end position="1385"/>
    </location>
</feature>
<name>A0A2P9D9L8_PLARE</name>
<feature type="region of interest" description="Disordered" evidence="2">
    <location>
        <begin position="1430"/>
        <end position="1482"/>
    </location>
</feature>
<accession>A0A2P9D9L8</accession>
<dbReference type="FunFam" id="1.20.58.1930:FF:000001">
    <property type="entry name" value="Erythrocyte membrane protein 1, PfEMP1"/>
    <property type="match status" value="1"/>
</dbReference>
<feature type="region of interest" description="Disordered" evidence="2">
    <location>
        <begin position="1603"/>
        <end position="1624"/>
    </location>
</feature>
<feature type="compositionally biased region" description="Basic and acidic residues" evidence="2">
    <location>
        <begin position="1305"/>
        <end position="1326"/>
    </location>
</feature>
<protein>
    <submittedName>
        <fullName evidence="8">Erythrocyte membrane protein 1, PfEMP1, putative</fullName>
    </submittedName>
</protein>
<dbReference type="InterPro" id="IPR042202">
    <property type="entry name" value="Duffy-ag-bd_sf"/>
</dbReference>
<evidence type="ECO:0000259" key="4">
    <source>
        <dbReference type="Pfam" id="PF05424"/>
    </source>
</evidence>
<feature type="region of interest" description="Disordered" evidence="2">
    <location>
        <begin position="1832"/>
        <end position="1854"/>
    </location>
</feature>
<feature type="compositionally biased region" description="Polar residues" evidence="2">
    <location>
        <begin position="1605"/>
        <end position="1620"/>
    </location>
</feature>
<dbReference type="Pfam" id="PF03011">
    <property type="entry name" value="PFEMP"/>
    <property type="match status" value="2"/>
</dbReference>
<feature type="compositionally biased region" description="Pro residues" evidence="2">
    <location>
        <begin position="2240"/>
        <end position="2253"/>
    </location>
</feature>
<feature type="region of interest" description="Disordered" evidence="2">
    <location>
        <begin position="759"/>
        <end position="806"/>
    </location>
</feature>
<feature type="compositionally biased region" description="Polar residues" evidence="2">
    <location>
        <begin position="2117"/>
        <end position="2138"/>
    </location>
</feature>
<evidence type="ECO:0000259" key="3">
    <source>
        <dbReference type="Pfam" id="PF03011"/>
    </source>
</evidence>
<gene>
    <name evidence="8" type="ORF">PRG01_0710100</name>
</gene>
<feature type="compositionally biased region" description="Acidic residues" evidence="2">
    <location>
        <begin position="1278"/>
        <end position="1304"/>
    </location>
</feature>
<dbReference type="Pfam" id="PF18562">
    <property type="entry name" value="CIDR1_gamma"/>
    <property type="match status" value="1"/>
</dbReference>
<feature type="domain" description="Duffy-binding-like" evidence="3">
    <location>
        <begin position="610"/>
        <end position="765"/>
    </location>
</feature>
<dbReference type="Pfam" id="PF15445">
    <property type="entry name" value="ATS"/>
    <property type="match status" value="1"/>
</dbReference>
<feature type="region of interest" description="Disordered" evidence="2">
    <location>
        <begin position="1568"/>
        <end position="1589"/>
    </location>
</feature>
<feature type="region of interest" description="Disordered" evidence="2">
    <location>
        <begin position="1243"/>
        <end position="1326"/>
    </location>
</feature>
<dbReference type="Pfam" id="PF22672">
    <property type="entry name" value="DBL_C"/>
    <property type="match status" value="3"/>
</dbReference>
<evidence type="ECO:0000313" key="9">
    <source>
        <dbReference type="Proteomes" id="UP000240500"/>
    </source>
</evidence>
<dbReference type="VEuPathDB" id="PlasmoDB:PRG01_0710100"/>
<feature type="domain" description="Duffy-binding-like" evidence="7">
    <location>
        <begin position="310"/>
        <end position="468"/>
    </location>
</feature>
<proteinExistence type="predicted"/>
<dbReference type="GO" id="GO:0046789">
    <property type="term" value="F:host cell surface receptor binding"/>
    <property type="evidence" value="ECO:0007669"/>
    <property type="project" value="InterPro"/>
</dbReference>
<dbReference type="EMBL" id="LT969570">
    <property type="protein sequence ID" value="SOV77751.1"/>
    <property type="molecule type" value="Genomic_DNA"/>
</dbReference>
<feature type="domain" description="Duffy-antigen binding" evidence="4">
    <location>
        <begin position="902"/>
        <end position="1066"/>
    </location>
</feature>
<feature type="domain" description="Duffy-binding-like" evidence="7">
    <location>
        <begin position="1070"/>
        <end position="1181"/>
    </location>
</feature>
<dbReference type="InterPro" id="IPR004258">
    <property type="entry name" value="DBL"/>
</dbReference>
<organism evidence="8 9">
    <name type="scientific">Plasmodium reichenowi</name>
    <dbReference type="NCBI Taxonomy" id="5854"/>
    <lineage>
        <taxon>Eukaryota</taxon>
        <taxon>Sar</taxon>
        <taxon>Alveolata</taxon>
        <taxon>Apicomplexa</taxon>
        <taxon>Aconoidasida</taxon>
        <taxon>Haemosporida</taxon>
        <taxon>Plasmodiidae</taxon>
        <taxon>Plasmodium</taxon>
        <taxon>Plasmodium (Laverania)</taxon>
    </lineage>
</organism>
<feature type="compositionally biased region" description="Basic and acidic residues" evidence="2">
    <location>
        <begin position="783"/>
        <end position="792"/>
    </location>
</feature>
<feature type="region of interest" description="Disordered" evidence="2">
    <location>
        <begin position="2117"/>
        <end position="2260"/>
    </location>
</feature>
<evidence type="ECO:0000259" key="7">
    <source>
        <dbReference type="Pfam" id="PF22672"/>
    </source>
</evidence>
<evidence type="ECO:0000256" key="1">
    <source>
        <dbReference type="SAM" id="Coils"/>
    </source>
</evidence>
<feature type="compositionally biased region" description="Acidic residues" evidence="2">
    <location>
        <begin position="2140"/>
        <end position="2151"/>
    </location>
</feature>
<feature type="domain" description="Duffy-antigen binding" evidence="4">
    <location>
        <begin position="119"/>
        <end position="306"/>
    </location>
</feature>
<keyword evidence="1" id="KW-0175">Coiled coil</keyword>
<sequence length="2731" mass="309890">MVPPPRASSAKEPDYDKVNNAKDLFDEVGKYIKEKVHEEALERGSGLKGLVEYARFRTEEGNERPPSQLCKLNYEYDTNVTSNVIEPCKYDSEKRFSDEGGAECDNSKIKGNDRYKTGGACAPYRRLHLCDRNLEQIQPDKIDNTHNLLVDVCLAAQFEGKSISDYYRQYQAKYGDTGSTICTELARSFADIGDIIRGKDLYLGNRKKKQTEREKEILENNLRKIFENIQKNNSKLTGLSLDAVREYWWELNRQTVWKALTCDDKLASAHYFRQTCSGGRTMAHEKCTCANGDPPTYFDYVPQFLRWFEEWAEDFCRIKRRKLQKLEKECRDKGEDGKKRYCSRNAHDCAQTVRARGELVMGNRCIKCFYACPLYEKWIDNQKQEFQKQKNKYNEEIKIYENGALGNKRKKRGISTNFEGYDRKFYDEFKSRYNDVNDFLNLLNNEKECTKNADIKEGGKIDFRENHNKNNNIDKDKRTFYRSEYCEPCPDCGVTCDSITCTERKRKNEKEECPSIYKIYTTKSGAEHTPIRILKSGDGEKEIKEKLDAFCKEQSDASLYEEWKCYKEDDIQKDGKKLVDGDLLKGAGGLCILEKEGDKNGKKQKTFNNFFYYWVAHMLKDSVYWKKKLRRCLKKGTKKCGNNCKEDCGCFEKWIDQKKKKEWKPIRNHFYTQKGFGEEIGEALPYYVILESVLEGEFLKKDSEEESEKNSKTDDEGAQEIKRIKKLVDKIKEERADNPSSEETIIDLLFKEEEDDSTKCKKCKDPEQNFAGRSLPADDAEDDSPKIQDNRKNPCSGESGGDSKRYPVVAGKVAKTLQGKAQTQLDSNVGTRDALKGNIKNAEFKKGGNGSDLADGKICSIDEKKHTNDGRVTEYGPCQGKGNGLDIVDIGRDGISQSSIPGVYIRPRRKHMCTSNLEKIDSNWFKTKSNVNDTFLGDVLLSANYEAQKIKQKYKDSNDIGGKCRAMKSSFADIGDIIRGRDLWYKNGGSREMETHLKAIFNKMKTQLPREIQKKYSNHDGKHTELRKDWWEANRSQVWDAMKCHTSGMNCEGGTPYEDYIPQRLRWMTEWAEWYCKEQSQAYDKLWNECRKCKGKGKGNGENCYKETLDCSTCTQACTEYTKFIEKWKPQWKQMEMKYGLLYLNAQNTSGAMVMDDYPDQQQVAEFFKELKEEYKTATKSGEITKPSATTPITPYATAPGYIHQEAHIGECQEQKEFCFYKNGITPTSRGNVNEKYAFKDTPKDHDKACACTGRDPPRPGRSEDFAGRSAAPRDPETDSENSDESDNDFDGDNEDEDLDEDKEEETKEDVAKETTVETKETTTTEKSVDVCSIVNGVFTDGKTLQEACPTKYGKNNSRLGWRCIPTGNGSEATSKDDSKGDSEHTRKRRDVSTPGDKSGPTSSDSGAICIPPRRRRLYIGGLKKWANNYTGTTVDGKGDNGESGGSSKAGSSEAGNGQEAVSSGSSSEASSTSGDTTLSPSSDVDPLLAAFVESAAVETFFLWDRYKKIKDQEDIENQTANGKVVDTSNVGNKLQNDLEKGEIPEEFKRQMFYTIADYRDILVHGGTSDSDNKDSGSNNNNIVLNAGGNKEEMEAIQKKITDILNKTNSDSKSGENPNTNREEFWNHHGKSIWEGMVCALSYDTNTASVQTPKQDEKVKEILMKKLNSNYKYEAVTFSGGFDESSDTEAKKPDDSPTTTTKLKNFIKRPTYFRWLEEWGDEFCRKQKHKLEIIRVDCKVEDGGEKKCSGDGLECTKPVPEKKEIFKNFNCHSCGKSCRWYKKWIKTKKTEFEKQQKAYDGQKKNCKEGSGGGAKQFCETLETTSPEAKDFLDNLKGKPCKNNDESGQGKKGEDEIKFDVNGDTFKYEKYCGTCPQFKVECNGSGNCSGTNDKCKAKNGKISTEDIESMKTNTQEVVMSVSDNTVQTFHDGLDVCKGAGIFTGIKENKYKCGNVCGVDICTLEKTNNTKGKVYEHITVKEFVKRWLENFFDDYNRIRTKLKSCTNSGKEFTCIKNCVDKWITKKRGEWDDIKKKYIQEYTKNNDAESNDLSSFLEGVPFRNEVDKAIKPCKSLGQFEKSKKCNNTANSKKSEDDTKYDGILCLLDKLSKKCEEDHTNSVQTSQTSGVNPETCGENSTLVGDDDDDPLEENTVENMRPNICPKETVEDKKKEEEGDCDEKDEQTVAENEKNDDIPPEDTSGENGEPGQEGPSSPPTHSEGEGDKNQVPEETKNEVTKYQPAPGPGPQPPSPLPSDEPTNSISDILSSTIPFGIAIALTSIAFLFLKKKTKSSVDMLRVMEIPQNDYGMPTLKSSNRYIPYASGKYRGKRYIYIEGDSGTDSGYTDHYSDITSSSESEYEELDISDIYPYQSPKYKTLIEVVLEPSYKNTPSSDIPSDTPSNKFTEKEWNELKHDFISNMLQNTQNTEPNILHDNVDNNTHPTPSHNKLDQKPFIMSIHDRNLYTGEEYNYDMNTNSGETVSYSGIDPTSDKNSLYSCTKDPISGENSPYSGIDLINDALSGGNQPIDIYDEMLKRKENELFGTNHVKQTSTYSVAKPTRDDPIHNQLDLFHQWLDRHRYIYEKWDKNNKKEEILDKLKDEWNKDTNSGNIHPSDIPSGNNIHSDIQTSDIPSSNKMLNSDVSIQIHMYTNQVEDIYLDTYPDKHTMDSNPNLTLPSNPNLVGNINPNLVENINPNLVDSNNMEEPTEIQIELDVNNHKLVKEKYPIGDVCDI</sequence>
<feature type="domain" description="Duffy-antigen binding" evidence="4">
    <location>
        <begin position="1409"/>
        <end position="1652"/>
    </location>
</feature>
<dbReference type="FunFam" id="1.10.1900.40:FF:000002">
    <property type="entry name" value="Erythrocyte membrane protein 1, PfEMP1"/>
    <property type="match status" value="1"/>
</dbReference>
<feature type="compositionally biased region" description="Basic and acidic residues" evidence="2">
    <location>
        <begin position="2163"/>
        <end position="2172"/>
    </location>
</feature>
<evidence type="ECO:0000256" key="2">
    <source>
        <dbReference type="SAM" id="MobiDB-lite"/>
    </source>
</evidence>